<dbReference type="EMBL" id="ALPT02000045">
    <property type="protein sequence ID" value="KGA96813.1"/>
    <property type="molecule type" value="Genomic_DNA"/>
</dbReference>
<dbReference type="InterPro" id="IPR046953">
    <property type="entry name" value="Spore_GerAC-like_C"/>
</dbReference>
<evidence type="ECO:0000313" key="13">
    <source>
        <dbReference type="Proteomes" id="UP000297014"/>
    </source>
</evidence>
<evidence type="ECO:0000259" key="9">
    <source>
        <dbReference type="Pfam" id="PF25198"/>
    </source>
</evidence>
<evidence type="ECO:0000256" key="6">
    <source>
        <dbReference type="ARBA" id="ARBA00023139"/>
    </source>
</evidence>
<keyword evidence="3" id="KW-0309">Germination</keyword>
<reference evidence="10 12" key="1">
    <citation type="journal article" date="2014" name="Genome Announc.">
        <title>Draft Genome Sequence of Bacillus alcalophilus AV1934, a Classic Alkaliphile Isolated from Human Feces in 1934.</title>
        <authorList>
            <person name="Attie O."/>
            <person name="Jayaprakash A."/>
            <person name="Shah H."/>
            <person name="Paulsen I.T."/>
            <person name="Morino M."/>
            <person name="Takahashi Y."/>
            <person name="Narumi I."/>
            <person name="Sachidanandam R."/>
            <person name="Satoh K."/>
            <person name="Ito M."/>
            <person name="Krulwich T.A."/>
        </authorList>
    </citation>
    <scope>NUCLEOTIDE SEQUENCE [LARGE SCALE GENOMIC DNA]</scope>
    <source>
        <strain evidence="10 12">AV1934</strain>
    </source>
</reference>
<dbReference type="PANTHER" id="PTHR35789:SF1">
    <property type="entry name" value="SPORE GERMINATION PROTEIN B3"/>
    <property type="match status" value="1"/>
</dbReference>
<keyword evidence="7" id="KW-0449">Lipoprotein</keyword>
<keyword evidence="12" id="KW-1185">Reference proteome</keyword>
<evidence type="ECO:0000256" key="5">
    <source>
        <dbReference type="ARBA" id="ARBA00023136"/>
    </source>
</evidence>
<evidence type="ECO:0000256" key="3">
    <source>
        <dbReference type="ARBA" id="ARBA00022544"/>
    </source>
</evidence>
<evidence type="ECO:0000313" key="10">
    <source>
        <dbReference type="EMBL" id="KGA96813.1"/>
    </source>
</evidence>
<name>A0A094WLK9_ALKAL</name>
<dbReference type="Pfam" id="PF25198">
    <property type="entry name" value="Spore_GerAC_N"/>
    <property type="match status" value="1"/>
</dbReference>
<dbReference type="InterPro" id="IPR008844">
    <property type="entry name" value="Spore_GerAC-like"/>
</dbReference>
<feature type="domain" description="Spore germination GerAC-like C-terminal" evidence="8">
    <location>
        <begin position="198"/>
        <end position="356"/>
    </location>
</feature>
<accession>A0A094WLK9</accession>
<evidence type="ECO:0000256" key="4">
    <source>
        <dbReference type="ARBA" id="ARBA00022729"/>
    </source>
</evidence>
<evidence type="ECO:0000313" key="11">
    <source>
        <dbReference type="EMBL" id="THG88869.1"/>
    </source>
</evidence>
<feature type="domain" description="Spore germination protein N-terminal" evidence="9">
    <location>
        <begin position="25"/>
        <end position="189"/>
    </location>
</feature>
<reference evidence="11 13" key="2">
    <citation type="submission" date="2014-01" db="EMBL/GenBank/DDBJ databases">
        <title>Draft genome sequencing of Bacillus alcalophilus CGMCC 1.3604.</title>
        <authorList>
            <person name="Yang J."/>
            <person name="Diao L."/>
            <person name="Yang S."/>
        </authorList>
    </citation>
    <scope>NUCLEOTIDE SEQUENCE [LARGE SCALE GENOMIC DNA]</scope>
    <source>
        <strain evidence="11 13">CGMCC 1.3604</strain>
    </source>
</reference>
<dbReference type="Proteomes" id="UP000297014">
    <property type="component" value="Unassembled WGS sequence"/>
</dbReference>
<evidence type="ECO:0000256" key="2">
    <source>
        <dbReference type="ARBA" id="ARBA00007886"/>
    </source>
</evidence>
<dbReference type="RefSeq" id="WP_003323942.1">
    <property type="nucleotide sequence ID" value="NZ_ALPT02000045.1"/>
</dbReference>
<protein>
    <submittedName>
        <fullName evidence="10">Uncharacterized protein</fullName>
    </submittedName>
</protein>
<keyword evidence="4" id="KW-0732">Signal</keyword>
<dbReference type="PANTHER" id="PTHR35789">
    <property type="entry name" value="SPORE GERMINATION PROTEIN B3"/>
    <property type="match status" value="1"/>
</dbReference>
<dbReference type="InterPro" id="IPR038501">
    <property type="entry name" value="Spore_GerAC_C_sf"/>
</dbReference>
<dbReference type="GO" id="GO:0009847">
    <property type="term" value="P:spore germination"/>
    <property type="evidence" value="ECO:0007669"/>
    <property type="project" value="InterPro"/>
</dbReference>
<gene>
    <name evidence="11" type="ORF">AJ85_20950</name>
    <name evidence="10" type="ORF">BALCAV_0213840</name>
</gene>
<keyword evidence="5" id="KW-0472">Membrane</keyword>
<dbReference type="PROSITE" id="PS51257">
    <property type="entry name" value="PROKAR_LIPOPROTEIN"/>
    <property type="match status" value="1"/>
</dbReference>
<dbReference type="AlphaFoldDB" id="A0A094WLK9"/>
<dbReference type="Pfam" id="PF05504">
    <property type="entry name" value="Spore_GerAC"/>
    <property type="match status" value="1"/>
</dbReference>
<dbReference type="EMBL" id="JALP01000300">
    <property type="protein sequence ID" value="THG88869.1"/>
    <property type="molecule type" value="Genomic_DNA"/>
</dbReference>
<dbReference type="Proteomes" id="UP000002754">
    <property type="component" value="Unassembled WGS sequence"/>
</dbReference>
<proteinExistence type="inferred from homology"/>
<dbReference type="STRING" id="1218173.BALCAV_0213840"/>
<comment type="subcellular location">
    <subcellularLocation>
        <location evidence="1">Membrane</location>
        <topology evidence="1">Lipid-anchor</topology>
    </subcellularLocation>
</comment>
<comment type="similarity">
    <text evidence="2">Belongs to the GerABKC lipoprotein family.</text>
</comment>
<dbReference type="GO" id="GO:0016020">
    <property type="term" value="C:membrane"/>
    <property type="evidence" value="ECO:0007669"/>
    <property type="project" value="UniProtKB-SubCell"/>
</dbReference>
<dbReference type="eggNOG" id="ENOG502ZYKQ">
    <property type="taxonomic scope" value="Bacteria"/>
</dbReference>
<keyword evidence="6" id="KW-0564">Palmitate</keyword>
<evidence type="ECO:0000313" key="12">
    <source>
        <dbReference type="Proteomes" id="UP000002754"/>
    </source>
</evidence>
<dbReference type="InterPro" id="IPR057336">
    <property type="entry name" value="GerAC_N"/>
</dbReference>
<comment type="caution">
    <text evidence="10">The sequence shown here is derived from an EMBL/GenBank/DDBJ whole genome shotgun (WGS) entry which is preliminary data.</text>
</comment>
<dbReference type="Gene3D" id="3.30.300.210">
    <property type="entry name" value="Nutrient germinant receptor protein C, domain 3"/>
    <property type="match status" value="1"/>
</dbReference>
<evidence type="ECO:0000256" key="1">
    <source>
        <dbReference type="ARBA" id="ARBA00004635"/>
    </source>
</evidence>
<dbReference type="NCBIfam" id="TIGR02887">
    <property type="entry name" value="spore_ger_x_C"/>
    <property type="match status" value="1"/>
</dbReference>
<dbReference type="OrthoDB" id="2592518at2"/>
<evidence type="ECO:0000259" key="8">
    <source>
        <dbReference type="Pfam" id="PF05504"/>
    </source>
</evidence>
<sequence length="360" mass="41607">MKTLFKTFILIPFCCLMVGCIATNIIDEVQLMHVVGFDYISDKQIEATISVPIYQQEYMIISETISAQAKMSRDARLKLNTQSSKKLHTGKLKTILLNKELANKEGIMTMIDSYTRDATIGLRNRICIVEGTAKELLSQDYEHEEEVSIYIEELLQQNIEGQNIPDTNLLIFLNQHYEEGQDPYLPILRQYDNSIQISGVALLKDDKYIDSIDIAEAFFLKLLTQRFSKGTHELEIKNEDEYAMIRTIHSVPNFRIEKNSNEPNIEIDIKMKLQVIEYSENEISDEKLEEIMEVLNNDVIEETKALIKKFQKLEIDPIGFGSLVRSKNSDFDLKKWQAYYKNMEVSINPKLIIVDKGTKQ</sequence>
<organism evidence="10 12">
    <name type="scientific">Alkalihalobacillus alcalophilus ATCC 27647 = CGMCC 1.3604</name>
    <dbReference type="NCBI Taxonomy" id="1218173"/>
    <lineage>
        <taxon>Bacteria</taxon>
        <taxon>Bacillati</taxon>
        <taxon>Bacillota</taxon>
        <taxon>Bacilli</taxon>
        <taxon>Bacillales</taxon>
        <taxon>Bacillaceae</taxon>
        <taxon>Alkalihalobacillus</taxon>
    </lineage>
</organism>
<evidence type="ECO:0000256" key="7">
    <source>
        <dbReference type="ARBA" id="ARBA00023288"/>
    </source>
</evidence>